<dbReference type="Proteomes" id="UP000009154">
    <property type="component" value="Chromosome"/>
</dbReference>
<dbReference type="GO" id="GO:0004623">
    <property type="term" value="F:phospholipase A2 activity"/>
    <property type="evidence" value="ECO:0007669"/>
    <property type="project" value="InterPro"/>
</dbReference>
<dbReference type="SUPFAM" id="SSF48619">
    <property type="entry name" value="Phospholipase A2, PLA2"/>
    <property type="match status" value="1"/>
</dbReference>
<dbReference type="HOGENOM" id="CLU_085692_1_0_11"/>
<dbReference type="KEGG" id="gpo:GPOL_c30250"/>
<keyword evidence="1" id="KW-0472">Membrane</keyword>
<dbReference type="AlphaFoldDB" id="H6MVE6"/>
<dbReference type="EMBL" id="CP003119">
    <property type="protein sequence ID" value="AFA74040.1"/>
    <property type="molecule type" value="Genomic_DNA"/>
</dbReference>
<proteinExistence type="predicted"/>
<evidence type="ECO:0008006" key="4">
    <source>
        <dbReference type="Google" id="ProtNLM"/>
    </source>
</evidence>
<dbReference type="STRING" id="1112204.GPOL_c30250"/>
<dbReference type="eggNOG" id="ENOG503330I">
    <property type="taxonomic scope" value="Bacteria"/>
</dbReference>
<gene>
    <name evidence="2" type="ordered locus">GPOL_c30250</name>
</gene>
<evidence type="ECO:0000313" key="3">
    <source>
        <dbReference type="Proteomes" id="UP000009154"/>
    </source>
</evidence>
<evidence type="ECO:0000313" key="2">
    <source>
        <dbReference type="EMBL" id="AFA74040.1"/>
    </source>
</evidence>
<feature type="transmembrane region" description="Helical" evidence="1">
    <location>
        <begin position="26"/>
        <end position="45"/>
    </location>
</feature>
<organism evidence="2 3">
    <name type="scientific">Gordonia polyisoprenivorans (strain DSM 44266 / VH2)</name>
    <dbReference type="NCBI Taxonomy" id="1112204"/>
    <lineage>
        <taxon>Bacteria</taxon>
        <taxon>Bacillati</taxon>
        <taxon>Actinomycetota</taxon>
        <taxon>Actinomycetes</taxon>
        <taxon>Mycobacteriales</taxon>
        <taxon>Gordoniaceae</taxon>
        <taxon>Gordonia</taxon>
    </lineage>
</organism>
<name>H6MVE6_GORPV</name>
<sequence length="217" mass="23362">MIIVPSVSGMTSDDARRTRRRRGFRPVMWILIGLTVMALHVMAAGRASAVLDHSPTDATAAEQTVRTLVGPHPESVQRVLPTDFAAVMGYRPVLESGYPANPDGGCSSPIPLPERFENACRTHDFGYDLLRYAQRTGRPLGPWARPALDHMLIERMHAACHDPVCSAAAELSRAGLALNTWRQYSGPPAPSESMTTIAASTAVRVIAEVGGHSGVAR</sequence>
<keyword evidence="3" id="KW-1185">Reference proteome</keyword>
<accession>H6MVE6</accession>
<dbReference type="GO" id="GO:0050482">
    <property type="term" value="P:arachidonate secretion"/>
    <property type="evidence" value="ECO:0007669"/>
    <property type="project" value="InterPro"/>
</dbReference>
<dbReference type="GO" id="GO:0006644">
    <property type="term" value="P:phospholipid metabolic process"/>
    <property type="evidence" value="ECO:0007669"/>
    <property type="project" value="InterPro"/>
</dbReference>
<protein>
    <recommendedName>
        <fullName evidence="4">Phospholipase A2</fullName>
    </recommendedName>
</protein>
<dbReference type="Gene3D" id="1.20.90.10">
    <property type="entry name" value="Phospholipase A2 domain"/>
    <property type="match status" value="1"/>
</dbReference>
<dbReference type="InterPro" id="IPR036444">
    <property type="entry name" value="PLipase_A2_dom_sf"/>
</dbReference>
<keyword evidence="1" id="KW-1133">Transmembrane helix</keyword>
<reference evidence="2 3" key="1">
    <citation type="journal article" date="2012" name="Appl. Environ. Microbiol.">
        <title>Involvement of two latex-clearing proteins during rubber degradation and insights into the subsequent degradation pathway revealed by the genome sequence of Gordonia polyisoprenivorans strain VH2.</title>
        <authorList>
            <person name="Hiessl S."/>
            <person name="Schuldes J."/>
            <person name="Thurmer A."/>
            <person name="Halbsguth T."/>
            <person name="Broker D."/>
            <person name="Angelov A."/>
            <person name="Liebl W."/>
            <person name="Daniel R."/>
            <person name="Steinbuchel A."/>
        </authorList>
    </citation>
    <scope>NUCLEOTIDE SEQUENCE [LARGE SCALE GENOMIC DNA]</scope>
    <source>
        <strain evidence="3">DSM 44266 / VH2</strain>
    </source>
</reference>
<keyword evidence="1" id="KW-0812">Transmembrane</keyword>
<evidence type="ECO:0000256" key="1">
    <source>
        <dbReference type="SAM" id="Phobius"/>
    </source>
</evidence>